<dbReference type="InterPro" id="IPR009038">
    <property type="entry name" value="GOLD_dom"/>
</dbReference>
<name>A0AAV6U3I6_9ARAC</name>
<gene>
    <name evidence="3" type="ORF">JTE90_027848</name>
</gene>
<dbReference type="Gene3D" id="3.40.525.10">
    <property type="entry name" value="CRAL-TRIO lipid binding domain"/>
    <property type="match status" value="1"/>
</dbReference>
<proteinExistence type="predicted"/>
<accession>A0AAV6U3I6</accession>
<evidence type="ECO:0000259" key="1">
    <source>
        <dbReference type="PROSITE" id="PS50191"/>
    </source>
</evidence>
<dbReference type="PANTHER" id="PTHR23324:SF83">
    <property type="entry name" value="SEC14-LIKE PROTEIN 2"/>
    <property type="match status" value="1"/>
</dbReference>
<dbReference type="SUPFAM" id="SSF52087">
    <property type="entry name" value="CRAL/TRIO domain"/>
    <property type="match status" value="1"/>
</dbReference>
<dbReference type="SMART" id="SM00516">
    <property type="entry name" value="SEC14"/>
    <property type="match status" value="1"/>
</dbReference>
<dbReference type="SUPFAM" id="SSF46938">
    <property type="entry name" value="CRAL/TRIO N-terminal domain"/>
    <property type="match status" value="1"/>
</dbReference>
<dbReference type="SUPFAM" id="SSF101576">
    <property type="entry name" value="Supernatant protein factor (SPF), C-terminal domain"/>
    <property type="match status" value="1"/>
</dbReference>
<sequence length="396" mass="45405">MTLDNMKIEESLVDELRQRLKGQMIQKMYEDDNVFKRFLRARNHNIDAAEKMLKNHINWRNENKIDTIITDFKPHPVVASAYMPFTRLGTDIEDAPVSYVHFGCLDTKGLLNCCSVLEIEQFLAQFLEVEAETMRNFNKNTGKCVTKGVLIFNFEHFSLASATHKLTLEAITTLITRYEAHYPERLKTAYAINVSYYFTLVWMVVKHFMSPATVDKIRIYGKTGWQEDLLKTINPDIIPAFLCGNLTDPDGNPQCKTLLKLGGPIPENLYSFNYQKLANRLPGATKMTVQRMSKVEVTLQVLYPGSKVEWDFFVKSRDISYSVLFKDCVTSDQTPTELIPPQRVETNAGLESGMCQCEKAGVYIIEFDNSYSWIYSKEVFYTATVVKASRNNATEF</sequence>
<dbReference type="InterPro" id="IPR036273">
    <property type="entry name" value="CRAL/TRIO_N_dom_sf"/>
</dbReference>
<evidence type="ECO:0000259" key="2">
    <source>
        <dbReference type="PROSITE" id="PS50866"/>
    </source>
</evidence>
<dbReference type="InterPro" id="IPR051064">
    <property type="entry name" value="SEC14/CRAL-TRIO_domain"/>
</dbReference>
<evidence type="ECO:0008006" key="5">
    <source>
        <dbReference type="Google" id="ProtNLM"/>
    </source>
</evidence>
<dbReference type="InterPro" id="IPR011074">
    <property type="entry name" value="CRAL/TRIO_N_dom"/>
</dbReference>
<dbReference type="Pfam" id="PF03765">
    <property type="entry name" value="CRAL_TRIO_N"/>
    <property type="match status" value="1"/>
</dbReference>
<dbReference type="InterPro" id="IPR001251">
    <property type="entry name" value="CRAL-TRIO_dom"/>
</dbReference>
<evidence type="ECO:0000313" key="4">
    <source>
        <dbReference type="Proteomes" id="UP000827092"/>
    </source>
</evidence>
<dbReference type="PROSITE" id="PS50191">
    <property type="entry name" value="CRAL_TRIO"/>
    <property type="match status" value="1"/>
</dbReference>
<organism evidence="3 4">
    <name type="scientific">Oedothorax gibbosus</name>
    <dbReference type="NCBI Taxonomy" id="931172"/>
    <lineage>
        <taxon>Eukaryota</taxon>
        <taxon>Metazoa</taxon>
        <taxon>Ecdysozoa</taxon>
        <taxon>Arthropoda</taxon>
        <taxon>Chelicerata</taxon>
        <taxon>Arachnida</taxon>
        <taxon>Araneae</taxon>
        <taxon>Araneomorphae</taxon>
        <taxon>Entelegynae</taxon>
        <taxon>Araneoidea</taxon>
        <taxon>Linyphiidae</taxon>
        <taxon>Erigoninae</taxon>
        <taxon>Oedothorax</taxon>
    </lineage>
</organism>
<dbReference type="InterPro" id="IPR036865">
    <property type="entry name" value="CRAL-TRIO_dom_sf"/>
</dbReference>
<dbReference type="PANTHER" id="PTHR23324">
    <property type="entry name" value="SEC14 RELATED PROTEIN"/>
    <property type="match status" value="1"/>
</dbReference>
<dbReference type="Pfam" id="PF00650">
    <property type="entry name" value="CRAL_TRIO"/>
    <property type="match status" value="1"/>
</dbReference>
<dbReference type="EMBL" id="JAFNEN010000688">
    <property type="protein sequence ID" value="KAG8178538.1"/>
    <property type="molecule type" value="Genomic_DNA"/>
</dbReference>
<evidence type="ECO:0000313" key="3">
    <source>
        <dbReference type="EMBL" id="KAG8178538.1"/>
    </source>
</evidence>
<feature type="domain" description="GOLD" evidence="2">
    <location>
        <begin position="274"/>
        <end position="385"/>
    </location>
</feature>
<dbReference type="Gene3D" id="2.60.120.680">
    <property type="entry name" value="GOLD domain"/>
    <property type="match status" value="1"/>
</dbReference>
<dbReference type="PRINTS" id="PR00180">
    <property type="entry name" value="CRETINALDHBP"/>
</dbReference>
<dbReference type="AlphaFoldDB" id="A0AAV6U3I6"/>
<dbReference type="GO" id="GO:0005737">
    <property type="term" value="C:cytoplasm"/>
    <property type="evidence" value="ECO:0007669"/>
    <property type="project" value="TreeGrafter"/>
</dbReference>
<protein>
    <recommendedName>
        <fullName evidence="5">SEC14-like protein 2</fullName>
    </recommendedName>
</protein>
<keyword evidence="4" id="KW-1185">Reference proteome</keyword>
<feature type="domain" description="CRAL-TRIO" evidence="1">
    <location>
        <begin position="75"/>
        <end position="250"/>
    </location>
</feature>
<comment type="caution">
    <text evidence="3">The sequence shown here is derived from an EMBL/GenBank/DDBJ whole genome shotgun (WGS) entry which is preliminary data.</text>
</comment>
<dbReference type="Proteomes" id="UP000827092">
    <property type="component" value="Unassembled WGS sequence"/>
</dbReference>
<dbReference type="CDD" id="cd00170">
    <property type="entry name" value="SEC14"/>
    <property type="match status" value="1"/>
</dbReference>
<reference evidence="3 4" key="1">
    <citation type="journal article" date="2022" name="Nat. Ecol. Evol.">
        <title>A masculinizing supergene underlies an exaggerated male reproductive morph in a spider.</title>
        <authorList>
            <person name="Hendrickx F."/>
            <person name="De Corte Z."/>
            <person name="Sonet G."/>
            <person name="Van Belleghem S.M."/>
            <person name="Kostlbacher S."/>
            <person name="Vangestel C."/>
        </authorList>
    </citation>
    <scope>NUCLEOTIDE SEQUENCE [LARGE SCALE GENOMIC DNA]</scope>
    <source>
        <strain evidence="3">W744_W776</strain>
    </source>
</reference>
<dbReference type="SMART" id="SM01100">
    <property type="entry name" value="CRAL_TRIO_N"/>
    <property type="match status" value="1"/>
</dbReference>
<dbReference type="InterPro" id="IPR036598">
    <property type="entry name" value="GOLD_dom_sf"/>
</dbReference>
<dbReference type="PROSITE" id="PS50866">
    <property type="entry name" value="GOLD"/>
    <property type="match status" value="1"/>
</dbReference>